<dbReference type="AlphaFoldDB" id="A0A1G6V994"/>
<dbReference type="Proteomes" id="UP000199494">
    <property type="component" value="Unassembled WGS sequence"/>
</dbReference>
<gene>
    <name evidence="1" type="ORF">SAMN05421630_109120</name>
</gene>
<protein>
    <submittedName>
        <fullName evidence="1">Uncharacterized protein</fullName>
    </submittedName>
</protein>
<proteinExistence type="predicted"/>
<organism evidence="1 2">
    <name type="scientific">Prauserella marina</name>
    <dbReference type="NCBI Taxonomy" id="530584"/>
    <lineage>
        <taxon>Bacteria</taxon>
        <taxon>Bacillati</taxon>
        <taxon>Actinomycetota</taxon>
        <taxon>Actinomycetes</taxon>
        <taxon>Pseudonocardiales</taxon>
        <taxon>Pseudonocardiaceae</taxon>
        <taxon>Prauserella</taxon>
    </lineage>
</organism>
<dbReference type="RefSeq" id="WP_256328125.1">
    <property type="nucleotide sequence ID" value="NZ_CP016353.1"/>
</dbReference>
<evidence type="ECO:0000313" key="1">
    <source>
        <dbReference type="EMBL" id="SDD50152.1"/>
    </source>
</evidence>
<keyword evidence="2" id="KW-1185">Reference proteome</keyword>
<evidence type="ECO:0000313" key="2">
    <source>
        <dbReference type="Proteomes" id="UP000199494"/>
    </source>
</evidence>
<dbReference type="EMBL" id="FMZE01000009">
    <property type="protein sequence ID" value="SDD50152.1"/>
    <property type="molecule type" value="Genomic_DNA"/>
</dbReference>
<name>A0A1G6V994_9PSEU</name>
<reference evidence="1 2" key="1">
    <citation type="submission" date="2016-10" db="EMBL/GenBank/DDBJ databases">
        <authorList>
            <person name="de Groot N.N."/>
        </authorList>
    </citation>
    <scope>NUCLEOTIDE SEQUENCE [LARGE SCALE GENOMIC DNA]</scope>
    <source>
        <strain evidence="1 2">CGMCC 4.5506</strain>
    </source>
</reference>
<sequence length="40" mass="4394">MNAQLAGTNAELARTNAELDVLGAGLARRPHRRDEPRVRP</sequence>
<accession>A0A1G6V994</accession>